<comment type="pathway">
    <text evidence="7">Cell wall biogenesis; peptidoglycan biosynthesis.</text>
</comment>
<gene>
    <name evidence="7" type="primary">murI</name>
    <name evidence="8" type="ORF">ENK01_04935</name>
</gene>
<comment type="caution">
    <text evidence="8">The sequence shown here is derived from an EMBL/GenBank/DDBJ whole genome shotgun (WGS) entry which is preliminary data.</text>
</comment>
<evidence type="ECO:0000256" key="1">
    <source>
        <dbReference type="ARBA" id="ARBA00001602"/>
    </source>
</evidence>
<dbReference type="HAMAP" id="MF_00258">
    <property type="entry name" value="Glu_racemase"/>
    <property type="match status" value="1"/>
</dbReference>
<dbReference type="SUPFAM" id="SSF53681">
    <property type="entry name" value="Aspartate/glutamate racemase"/>
    <property type="match status" value="2"/>
</dbReference>
<dbReference type="EMBL" id="DROP01000330">
    <property type="protein sequence ID" value="HHI89281.1"/>
    <property type="molecule type" value="Genomic_DNA"/>
</dbReference>
<dbReference type="InterPro" id="IPR004391">
    <property type="entry name" value="Glu_race"/>
</dbReference>
<dbReference type="GO" id="GO:0009252">
    <property type="term" value="P:peptidoglycan biosynthetic process"/>
    <property type="evidence" value="ECO:0007669"/>
    <property type="project" value="UniProtKB-UniRule"/>
</dbReference>
<comment type="function">
    <text evidence="7">Provides the (R)-glutamate required for cell wall biosynthesis.</text>
</comment>
<dbReference type="GO" id="GO:0071555">
    <property type="term" value="P:cell wall organization"/>
    <property type="evidence" value="ECO:0007669"/>
    <property type="project" value="UniProtKB-KW"/>
</dbReference>
<evidence type="ECO:0000256" key="3">
    <source>
        <dbReference type="ARBA" id="ARBA00022960"/>
    </source>
</evidence>
<keyword evidence="4 7" id="KW-0573">Peptidoglycan synthesis</keyword>
<dbReference type="InterPro" id="IPR018187">
    <property type="entry name" value="Asp/Glu_racemase_AS_1"/>
</dbReference>
<feature type="active site" description="Proton donor/acceptor" evidence="7">
    <location>
        <position position="72"/>
    </location>
</feature>
<dbReference type="PROSITE" id="PS00923">
    <property type="entry name" value="ASP_GLU_RACEMASE_1"/>
    <property type="match status" value="1"/>
</dbReference>
<dbReference type="Proteomes" id="UP000885806">
    <property type="component" value="Unassembled WGS sequence"/>
</dbReference>
<keyword evidence="3 7" id="KW-0133">Cell shape</keyword>
<dbReference type="InterPro" id="IPR033134">
    <property type="entry name" value="Asp/Glu_racemase_AS_2"/>
</dbReference>
<evidence type="ECO:0000313" key="8">
    <source>
        <dbReference type="EMBL" id="HHI89281.1"/>
    </source>
</evidence>
<evidence type="ECO:0000256" key="5">
    <source>
        <dbReference type="ARBA" id="ARBA00023235"/>
    </source>
</evidence>
<organism evidence="8">
    <name type="scientific">Hellea balneolensis</name>
    <dbReference type="NCBI Taxonomy" id="287478"/>
    <lineage>
        <taxon>Bacteria</taxon>
        <taxon>Pseudomonadati</taxon>
        <taxon>Pseudomonadota</taxon>
        <taxon>Alphaproteobacteria</taxon>
        <taxon>Maricaulales</taxon>
        <taxon>Robiginitomaculaceae</taxon>
        <taxon>Hellea</taxon>
    </lineage>
</organism>
<dbReference type="InterPro" id="IPR001920">
    <property type="entry name" value="Asp/Glu_race"/>
</dbReference>
<feature type="binding site" evidence="7">
    <location>
        <begin position="40"/>
        <end position="41"/>
    </location>
    <ligand>
        <name>substrate</name>
    </ligand>
</feature>
<proteinExistence type="inferred from homology"/>
<dbReference type="Gene3D" id="3.40.50.1860">
    <property type="match status" value="2"/>
</dbReference>
<keyword evidence="6 7" id="KW-0961">Cell wall biogenesis/degradation</keyword>
<feature type="binding site" evidence="7">
    <location>
        <begin position="73"/>
        <end position="74"/>
    </location>
    <ligand>
        <name>substrate</name>
    </ligand>
</feature>
<evidence type="ECO:0000256" key="7">
    <source>
        <dbReference type="HAMAP-Rule" id="MF_00258"/>
    </source>
</evidence>
<keyword evidence="5 7" id="KW-0413">Isomerase</keyword>
<dbReference type="FunFam" id="3.40.50.1860:FF:000001">
    <property type="entry name" value="Glutamate racemase"/>
    <property type="match status" value="1"/>
</dbReference>
<dbReference type="EC" id="5.1.1.3" evidence="2 7"/>
<feature type="binding site" evidence="7">
    <location>
        <begin position="8"/>
        <end position="9"/>
    </location>
    <ligand>
        <name>substrate</name>
    </ligand>
</feature>
<sequence length="267" mass="29001">MTKAVVFDSGVGGLSVVAHIRALLPDLHLDYVADDAFRPYGEKSAQALKGRLPGLLRTLELMLSPDMIVLACNTASTTALEEIRAEVRCPVIGVVPAIKPAARSSRSQTIAVLGTPGTVRRKYVQGLIDEFAPDCQIILHGSTALVALAEQKLSGQRIDKREIAAELAPLLAQDTHNRLDTIVLACTHFPLLMDELQAGVNKKVNWIESGPAIARRVQDIQKTITPSPDREGADKHRPQTAFCIGGHPDAGRKHMFARYGFEKMVCL</sequence>
<dbReference type="PROSITE" id="PS00924">
    <property type="entry name" value="ASP_GLU_RACEMASE_2"/>
    <property type="match status" value="1"/>
</dbReference>
<evidence type="ECO:0000256" key="4">
    <source>
        <dbReference type="ARBA" id="ARBA00022984"/>
    </source>
</evidence>
<dbReference type="NCBIfam" id="TIGR00067">
    <property type="entry name" value="glut_race"/>
    <property type="match status" value="1"/>
</dbReference>
<feature type="binding site" evidence="7">
    <location>
        <begin position="187"/>
        <end position="188"/>
    </location>
    <ligand>
        <name>substrate</name>
    </ligand>
</feature>
<dbReference type="InterPro" id="IPR015942">
    <property type="entry name" value="Asp/Glu/hydantoin_racemase"/>
</dbReference>
<dbReference type="Pfam" id="PF01177">
    <property type="entry name" value="Asp_Glu_race"/>
    <property type="match status" value="1"/>
</dbReference>
<feature type="active site" description="Proton donor/acceptor" evidence="7">
    <location>
        <position position="186"/>
    </location>
</feature>
<evidence type="ECO:0000256" key="2">
    <source>
        <dbReference type="ARBA" id="ARBA00013090"/>
    </source>
</evidence>
<accession>A0A7V5U1K3</accession>
<dbReference type="UniPathway" id="UPA00219"/>
<protein>
    <recommendedName>
        <fullName evidence="2 7">Glutamate racemase</fullName>
        <ecNumber evidence="2 7">5.1.1.3</ecNumber>
    </recommendedName>
</protein>
<dbReference type="GO" id="GO:0008881">
    <property type="term" value="F:glutamate racemase activity"/>
    <property type="evidence" value="ECO:0007669"/>
    <property type="project" value="UniProtKB-UniRule"/>
</dbReference>
<comment type="similarity">
    <text evidence="7">Belongs to the aspartate/glutamate racemases family.</text>
</comment>
<dbReference type="GO" id="GO:0008360">
    <property type="term" value="P:regulation of cell shape"/>
    <property type="evidence" value="ECO:0007669"/>
    <property type="project" value="UniProtKB-KW"/>
</dbReference>
<comment type="catalytic activity">
    <reaction evidence="1 7">
        <text>L-glutamate = D-glutamate</text>
        <dbReference type="Rhea" id="RHEA:12813"/>
        <dbReference type="ChEBI" id="CHEBI:29985"/>
        <dbReference type="ChEBI" id="CHEBI:29986"/>
        <dbReference type="EC" id="5.1.1.3"/>
    </reaction>
</comment>
<dbReference type="PANTHER" id="PTHR21198:SF2">
    <property type="entry name" value="GLUTAMATE RACEMASE"/>
    <property type="match status" value="1"/>
</dbReference>
<evidence type="ECO:0000256" key="6">
    <source>
        <dbReference type="ARBA" id="ARBA00023316"/>
    </source>
</evidence>
<dbReference type="AlphaFoldDB" id="A0A7V5U1K3"/>
<reference evidence="8" key="1">
    <citation type="journal article" date="2020" name="mSystems">
        <title>Genome- and Community-Level Interaction Insights into Carbon Utilization and Element Cycling Functions of Hydrothermarchaeota in Hydrothermal Sediment.</title>
        <authorList>
            <person name="Zhou Z."/>
            <person name="Liu Y."/>
            <person name="Xu W."/>
            <person name="Pan J."/>
            <person name="Luo Z.H."/>
            <person name="Li M."/>
        </authorList>
    </citation>
    <scope>NUCLEOTIDE SEQUENCE [LARGE SCALE GENOMIC DNA]</scope>
    <source>
        <strain evidence="8">HyVt-538</strain>
    </source>
</reference>
<dbReference type="PANTHER" id="PTHR21198">
    <property type="entry name" value="GLUTAMATE RACEMASE"/>
    <property type="match status" value="1"/>
</dbReference>
<name>A0A7V5U1K3_9PROT</name>